<dbReference type="Gene3D" id="1.10.3720.10">
    <property type="entry name" value="MetI-like"/>
    <property type="match status" value="1"/>
</dbReference>
<feature type="transmembrane region" description="Helical" evidence="7">
    <location>
        <begin position="75"/>
        <end position="98"/>
    </location>
</feature>
<keyword evidence="3" id="KW-1003">Cell membrane</keyword>
<feature type="transmembrane region" description="Helical" evidence="7">
    <location>
        <begin position="142"/>
        <end position="162"/>
    </location>
</feature>
<dbReference type="GO" id="GO:0055085">
    <property type="term" value="P:transmembrane transport"/>
    <property type="evidence" value="ECO:0007669"/>
    <property type="project" value="InterPro"/>
</dbReference>
<keyword evidence="5 7" id="KW-1133">Transmembrane helix</keyword>
<protein>
    <submittedName>
        <fullName evidence="9">ABC transporter permease</fullName>
    </submittedName>
</protein>
<dbReference type="CDD" id="cd06261">
    <property type="entry name" value="TM_PBP2"/>
    <property type="match status" value="1"/>
</dbReference>
<dbReference type="PROSITE" id="PS50928">
    <property type="entry name" value="ABC_TM1"/>
    <property type="match status" value="1"/>
</dbReference>
<keyword evidence="4 7" id="KW-0812">Transmembrane</keyword>
<evidence type="ECO:0000256" key="4">
    <source>
        <dbReference type="ARBA" id="ARBA00022692"/>
    </source>
</evidence>
<reference evidence="9 10" key="1">
    <citation type="submission" date="2018-05" db="EMBL/GenBank/DDBJ databases">
        <title>Genomic analysis of Gracilibacillus dipsosauri DD1 reveals novel features of a salt-tolerant amylase.</title>
        <authorList>
            <person name="Deutch C.E."/>
            <person name="Yang S."/>
        </authorList>
    </citation>
    <scope>NUCLEOTIDE SEQUENCE [LARGE SCALE GENOMIC DNA]</scope>
    <source>
        <strain evidence="9 10">DD1</strain>
    </source>
</reference>
<keyword evidence="6 7" id="KW-0472">Membrane</keyword>
<dbReference type="AlphaFoldDB" id="A0A317KVY5"/>
<dbReference type="PANTHER" id="PTHR43744:SF9">
    <property type="entry name" value="POLYGALACTURONAN_RHAMNOGALACTURONAN TRANSPORT SYSTEM PERMEASE PROTEIN YTCP"/>
    <property type="match status" value="1"/>
</dbReference>
<evidence type="ECO:0000256" key="2">
    <source>
        <dbReference type="ARBA" id="ARBA00022448"/>
    </source>
</evidence>
<evidence type="ECO:0000313" key="9">
    <source>
        <dbReference type="EMBL" id="PWU67344.1"/>
    </source>
</evidence>
<proteinExistence type="inferred from homology"/>
<dbReference type="PANTHER" id="PTHR43744">
    <property type="entry name" value="ABC TRANSPORTER PERMEASE PROTEIN MG189-RELATED-RELATED"/>
    <property type="match status" value="1"/>
</dbReference>
<dbReference type="OrthoDB" id="9810086at2"/>
<evidence type="ECO:0000313" key="10">
    <source>
        <dbReference type="Proteomes" id="UP000245624"/>
    </source>
</evidence>
<comment type="subcellular location">
    <subcellularLocation>
        <location evidence="1 7">Cell membrane</location>
        <topology evidence="1 7">Multi-pass membrane protein</topology>
    </subcellularLocation>
</comment>
<accession>A0A317KVY5</accession>
<feature type="domain" description="ABC transmembrane type-1" evidence="8">
    <location>
        <begin position="75"/>
        <end position="279"/>
    </location>
</feature>
<evidence type="ECO:0000256" key="7">
    <source>
        <dbReference type="RuleBase" id="RU363032"/>
    </source>
</evidence>
<evidence type="ECO:0000259" key="8">
    <source>
        <dbReference type="PROSITE" id="PS50928"/>
    </source>
</evidence>
<dbReference type="GO" id="GO:0005886">
    <property type="term" value="C:plasma membrane"/>
    <property type="evidence" value="ECO:0007669"/>
    <property type="project" value="UniProtKB-SubCell"/>
</dbReference>
<keyword evidence="2 7" id="KW-0813">Transport</keyword>
<dbReference type="InterPro" id="IPR035906">
    <property type="entry name" value="MetI-like_sf"/>
</dbReference>
<gene>
    <name evidence="9" type="ORF">DLJ74_16150</name>
</gene>
<keyword evidence="10" id="KW-1185">Reference proteome</keyword>
<feature type="transmembrane region" description="Helical" evidence="7">
    <location>
        <begin position="260"/>
        <end position="279"/>
    </location>
</feature>
<dbReference type="SUPFAM" id="SSF161098">
    <property type="entry name" value="MetI-like"/>
    <property type="match status" value="1"/>
</dbReference>
<evidence type="ECO:0000256" key="1">
    <source>
        <dbReference type="ARBA" id="ARBA00004651"/>
    </source>
</evidence>
<feature type="transmembrane region" description="Helical" evidence="7">
    <location>
        <begin position="183"/>
        <end position="208"/>
    </location>
</feature>
<dbReference type="RefSeq" id="WP_109985223.1">
    <property type="nucleotide sequence ID" value="NZ_JAJUIE010000004.1"/>
</dbReference>
<comment type="caution">
    <text evidence="9">The sequence shown here is derived from an EMBL/GenBank/DDBJ whole genome shotgun (WGS) entry which is preliminary data.</text>
</comment>
<evidence type="ECO:0000256" key="5">
    <source>
        <dbReference type="ARBA" id="ARBA00022989"/>
    </source>
</evidence>
<dbReference type="Proteomes" id="UP000245624">
    <property type="component" value="Unassembled WGS sequence"/>
</dbReference>
<dbReference type="EMBL" id="QGTD01000017">
    <property type="protein sequence ID" value="PWU67344.1"/>
    <property type="molecule type" value="Genomic_DNA"/>
</dbReference>
<evidence type="ECO:0000256" key="3">
    <source>
        <dbReference type="ARBA" id="ARBA00022475"/>
    </source>
</evidence>
<organism evidence="9 10">
    <name type="scientific">Gracilibacillus dipsosauri</name>
    <dbReference type="NCBI Taxonomy" id="178340"/>
    <lineage>
        <taxon>Bacteria</taxon>
        <taxon>Bacillati</taxon>
        <taxon>Bacillota</taxon>
        <taxon>Bacilli</taxon>
        <taxon>Bacillales</taxon>
        <taxon>Bacillaceae</taxon>
        <taxon>Gracilibacillus</taxon>
    </lineage>
</organism>
<name>A0A317KVY5_9BACI</name>
<feature type="transmembrane region" description="Helical" evidence="7">
    <location>
        <begin position="14"/>
        <end position="35"/>
    </location>
</feature>
<comment type="similarity">
    <text evidence="7">Belongs to the binding-protein-dependent transport system permease family.</text>
</comment>
<sequence>MSFVYKNKLTVSDWVNYILLVIIAVICLFPFIYVLSVSFTDPDSYIPLKFYLFPENWSLAAYEYILSTASFINSLLSTTFITVVGTILNLVFTLTMAYALTKRKVPGIKFIMGCVIFTLVFSAGIVPNYLLVKELGLLNSLWALILPNLTNAWSLIVVKSFIDNLPAELQEAAIMDGCNELGVFFRIILPLSMPVIAAFTLFFAVAHWNQYFQALVYLTDSDKWTLQVLVKSLVIDSETIGAASRGAVAGDSTQPPSETIRMASIILSMLPILVVYPFLQKHFAKGVMLGSVKG</sequence>
<feature type="transmembrane region" description="Helical" evidence="7">
    <location>
        <begin position="110"/>
        <end position="130"/>
    </location>
</feature>
<dbReference type="InterPro" id="IPR000515">
    <property type="entry name" value="MetI-like"/>
</dbReference>
<evidence type="ECO:0000256" key="6">
    <source>
        <dbReference type="ARBA" id="ARBA00023136"/>
    </source>
</evidence>
<dbReference type="Pfam" id="PF00528">
    <property type="entry name" value="BPD_transp_1"/>
    <property type="match status" value="1"/>
</dbReference>